<dbReference type="AlphaFoldDB" id="A0A914HED5"/>
<dbReference type="Proteomes" id="UP000887572">
    <property type="component" value="Unplaced"/>
</dbReference>
<dbReference type="WBParaSite" id="Gr19_v10_g16238.t1">
    <property type="protein sequence ID" value="Gr19_v10_g16238.t1"/>
    <property type="gene ID" value="Gr19_v10_g16238"/>
</dbReference>
<evidence type="ECO:0000313" key="1">
    <source>
        <dbReference type="Proteomes" id="UP000887572"/>
    </source>
</evidence>
<keyword evidence="1" id="KW-1185">Reference proteome</keyword>
<reference evidence="2" key="1">
    <citation type="submission" date="2022-11" db="UniProtKB">
        <authorList>
            <consortium name="WormBaseParasite"/>
        </authorList>
    </citation>
    <scope>IDENTIFICATION</scope>
</reference>
<protein>
    <submittedName>
        <fullName evidence="2">Uncharacterized protein</fullName>
    </submittedName>
</protein>
<organism evidence="1 2">
    <name type="scientific">Globodera rostochiensis</name>
    <name type="common">Golden nematode worm</name>
    <name type="synonym">Heterodera rostochiensis</name>
    <dbReference type="NCBI Taxonomy" id="31243"/>
    <lineage>
        <taxon>Eukaryota</taxon>
        <taxon>Metazoa</taxon>
        <taxon>Ecdysozoa</taxon>
        <taxon>Nematoda</taxon>
        <taxon>Chromadorea</taxon>
        <taxon>Rhabditida</taxon>
        <taxon>Tylenchina</taxon>
        <taxon>Tylenchomorpha</taxon>
        <taxon>Tylenchoidea</taxon>
        <taxon>Heteroderidae</taxon>
        <taxon>Heteroderinae</taxon>
        <taxon>Globodera</taxon>
    </lineage>
</organism>
<proteinExistence type="predicted"/>
<name>A0A914HED5_GLORO</name>
<sequence>MRSGGLFSQIKCYHLRKGPLSQCFCFILYCLAPSLFSIKMPMPSALGQPPNCSVCLDEAAAQHQQKCRCNNGIIRAVPRDFIVWRLHVSSVREQWKGTTGTLPERRTV</sequence>
<accession>A0A914HED5</accession>
<evidence type="ECO:0000313" key="2">
    <source>
        <dbReference type="WBParaSite" id="Gr19_v10_g16238.t1"/>
    </source>
</evidence>